<name>C8X7A5_NAKMY</name>
<dbReference type="Pfam" id="PF08327">
    <property type="entry name" value="AHSA1"/>
    <property type="match status" value="1"/>
</dbReference>
<dbReference type="OrthoDB" id="4549061at2"/>
<evidence type="ECO:0000313" key="3">
    <source>
        <dbReference type="EMBL" id="ACV76974.1"/>
    </source>
</evidence>
<evidence type="ECO:0000256" key="1">
    <source>
        <dbReference type="ARBA" id="ARBA00006817"/>
    </source>
</evidence>
<dbReference type="InParanoid" id="C8X7A5"/>
<feature type="domain" description="Activator of Hsp90 ATPase homologue 1/2-like C-terminal" evidence="2">
    <location>
        <begin position="24"/>
        <end position="133"/>
    </location>
</feature>
<evidence type="ECO:0000259" key="2">
    <source>
        <dbReference type="Pfam" id="PF08327"/>
    </source>
</evidence>
<reference evidence="4" key="1">
    <citation type="submission" date="2009-09" db="EMBL/GenBank/DDBJ databases">
        <title>The complete genome of Nakamurella multipartita DSM 44233.</title>
        <authorList>
            <consortium name="US DOE Joint Genome Institute (JGI-PGF)"/>
            <person name="Lucas S."/>
            <person name="Copeland A."/>
            <person name="Lapidus A."/>
            <person name="Glavina del Rio T."/>
            <person name="Dalin E."/>
            <person name="Tice H."/>
            <person name="Bruce D."/>
            <person name="Goodwin L."/>
            <person name="Pitluck S."/>
            <person name="Kyrpides N."/>
            <person name="Mavromatis K."/>
            <person name="Ivanova N."/>
            <person name="Ovchinnikova G."/>
            <person name="Sims D."/>
            <person name="Meincke L."/>
            <person name="Brettin T."/>
            <person name="Detter J.C."/>
            <person name="Han C."/>
            <person name="Larimer F."/>
            <person name="Land M."/>
            <person name="Hauser L."/>
            <person name="Markowitz V."/>
            <person name="Cheng J.-F."/>
            <person name="Hugenholtz P."/>
            <person name="Woyke T."/>
            <person name="Wu D."/>
            <person name="Klenk H.-P."/>
            <person name="Eisen J.A."/>
        </authorList>
    </citation>
    <scope>NUCLEOTIDE SEQUENCE [LARGE SCALE GENOMIC DNA]</scope>
    <source>
        <strain evidence="4">ATCC 700099 / DSM 44233 / CIP 104796 / JCM 9543 / NBRC 105858 / Y-104</strain>
    </source>
</reference>
<organism evidence="3 4">
    <name type="scientific">Nakamurella multipartita (strain ATCC 700099 / DSM 44233 / CIP 104796 / JCM 9543 / NBRC 105858 / Y-104)</name>
    <name type="common">Microsphaera multipartita</name>
    <dbReference type="NCBI Taxonomy" id="479431"/>
    <lineage>
        <taxon>Bacteria</taxon>
        <taxon>Bacillati</taxon>
        <taxon>Actinomycetota</taxon>
        <taxon>Actinomycetes</taxon>
        <taxon>Nakamurellales</taxon>
        <taxon>Nakamurellaceae</taxon>
        <taxon>Nakamurella</taxon>
    </lineage>
</organism>
<dbReference type="KEGG" id="nml:Namu_0558"/>
<dbReference type="SUPFAM" id="SSF55961">
    <property type="entry name" value="Bet v1-like"/>
    <property type="match status" value="1"/>
</dbReference>
<dbReference type="InterPro" id="IPR023393">
    <property type="entry name" value="START-like_dom_sf"/>
</dbReference>
<dbReference type="HOGENOM" id="CLU_132128_0_0_11"/>
<gene>
    <name evidence="3" type="ordered locus">Namu_0558</name>
</gene>
<proteinExistence type="inferred from homology"/>
<protein>
    <submittedName>
        <fullName evidence="3">Activator of Hsp90 ATPase 1 family protein</fullName>
    </submittedName>
</protein>
<dbReference type="STRING" id="479431.Namu_0558"/>
<dbReference type="CDD" id="cd07814">
    <property type="entry name" value="SRPBCC_CalC_Aha1-like"/>
    <property type="match status" value="1"/>
</dbReference>
<reference evidence="3 4" key="2">
    <citation type="journal article" date="2010" name="Stand. Genomic Sci.">
        <title>Complete genome sequence of Nakamurella multipartita type strain (Y-104).</title>
        <authorList>
            <person name="Tice H."/>
            <person name="Mayilraj S."/>
            <person name="Sims D."/>
            <person name="Lapidus A."/>
            <person name="Nolan M."/>
            <person name="Lucas S."/>
            <person name="Glavina Del Rio T."/>
            <person name="Copeland A."/>
            <person name="Cheng J.F."/>
            <person name="Meincke L."/>
            <person name="Bruce D."/>
            <person name="Goodwin L."/>
            <person name="Pitluck S."/>
            <person name="Ivanova N."/>
            <person name="Mavromatis K."/>
            <person name="Ovchinnikova G."/>
            <person name="Pati A."/>
            <person name="Chen A."/>
            <person name="Palaniappan K."/>
            <person name="Land M."/>
            <person name="Hauser L."/>
            <person name="Chang Y.J."/>
            <person name="Jeffries C.D."/>
            <person name="Detter J.C."/>
            <person name="Brettin T."/>
            <person name="Rohde M."/>
            <person name="Goker M."/>
            <person name="Bristow J."/>
            <person name="Eisen J.A."/>
            <person name="Markowitz V."/>
            <person name="Hugenholtz P."/>
            <person name="Kyrpides N.C."/>
            <person name="Klenk H.P."/>
            <person name="Chen F."/>
        </authorList>
    </citation>
    <scope>NUCLEOTIDE SEQUENCE [LARGE SCALE GENOMIC DNA]</scope>
    <source>
        <strain evidence="4">ATCC 700099 / DSM 44233 / CIP 104796 / JCM 9543 / NBRC 105858 / Y-104</strain>
    </source>
</reference>
<keyword evidence="4" id="KW-1185">Reference proteome</keyword>
<sequence>MTSRPVGLTRDAGFQIGVSRSVAVPLEQVWDTLVSDAGVRTWLGADVQLPSAAGAPYRTATGTTGEVRSFHPHDRVRLTWRPPDWNHESTVQVTVSRRNGRTVLRFHQERLADPDERDRQRAHWQSVLDSLVEQLP</sequence>
<dbReference type="eggNOG" id="COG3832">
    <property type="taxonomic scope" value="Bacteria"/>
</dbReference>
<dbReference type="AlphaFoldDB" id="C8X7A5"/>
<comment type="similarity">
    <text evidence="1">Belongs to the AHA1 family.</text>
</comment>
<dbReference type="InterPro" id="IPR013538">
    <property type="entry name" value="ASHA1/2-like_C"/>
</dbReference>
<evidence type="ECO:0000313" key="4">
    <source>
        <dbReference type="Proteomes" id="UP000002218"/>
    </source>
</evidence>
<dbReference type="RefSeq" id="WP_015745891.1">
    <property type="nucleotide sequence ID" value="NC_013235.1"/>
</dbReference>
<dbReference type="EMBL" id="CP001737">
    <property type="protein sequence ID" value="ACV76974.1"/>
    <property type="molecule type" value="Genomic_DNA"/>
</dbReference>
<dbReference type="Proteomes" id="UP000002218">
    <property type="component" value="Chromosome"/>
</dbReference>
<dbReference type="Gene3D" id="3.30.530.20">
    <property type="match status" value="1"/>
</dbReference>
<accession>C8X7A5</accession>